<feature type="domain" description="Protein-glutamine gamma-glutamyltransferase-like C-terminal" evidence="3">
    <location>
        <begin position="158"/>
        <end position="227"/>
    </location>
</feature>
<dbReference type="eggNOG" id="ENOG5032Q65">
    <property type="taxonomic scope" value="Bacteria"/>
</dbReference>
<dbReference type="InterPro" id="IPR025403">
    <property type="entry name" value="TgpA-like_C"/>
</dbReference>
<keyword evidence="2" id="KW-1133">Transmembrane helix</keyword>
<proteinExistence type="predicted"/>
<dbReference type="Pfam" id="PF13559">
    <property type="entry name" value="DUF4129"/>
    <property type="match status" value="1"/>
</dbReference>
<gene>
    <name evidence="4" type="ordered locus">Isova_1540</name>
</gene>
<dbReference type="EMBL" id="CP002810">
    <property type="protein sequence ID" value="AEG44294.1"/>
    <property type="molecule type" value="Genomic_DNA"/>
</dbReference>
<keyword evidence="2" id="KW-0472">Membrane</keyword>
<dbReference type="AlphaFoldDB" id="F6FUV4"/>
<evidence type="ECO:0000256" key="2">
    <source>
        <dbReference type="SAM" id="Phobius"/>
    </source>
</evidence>
<feature type="region of interest" description="Disordered" evidence="1">
    <location>
        <begin position="229"/>
        <end position="248"/>
    </location>
</feature>
<dbReference type="RefSeq" id="WP_013838686.1">
    <property type="nucleotide sequence ID" value="NC_015588.1"/>
</dbReference>
<accession>F6FUV4</accession>
<dbReference type="KEGG" id="iva:Isova_1540"/>
<dbReference type="Proteomes" id="UP000009236">
    <property type="component" value="Chromosome"/>
</dbReference>
<protein>
    <recommendedName>
        <fullName evidence="3">Protein-glutamine gamma-glutamyltransferase-like C-terminal domain-containing protein</fullName>
    </recommendedName>
</protein>
<keyword evidence="5" id="KW-1185">Reference proteome</keyword>
<evidence type="ECO:0000313" key="4">
    <source>
        <dbReference type="EMBL" id="AEG44294.1"/>
    </source>
</evidence>
<feature type="transmembrane region" description="Helical" evidence="2">
    <location>
        <begin position="76"/>
        <end position="95"/>
    </location>
</feature>
<keyword evidence="2" id="KW-0812">Transmembrane</keyword>
<name>F6FUV4_ISOV2</name>
<sequence length="248" mass="25457">MPRRRTPTPAGLRALAVLGLLVLVVLGAAAATPWRVTPPEALLGEVPGLMPSLPSAPTSVPSEAPRAEPESGGGDLGLALLLAGLLVVAVLLALAGRRILAALRDAEPPPEPDTTEVGVAAADGAAPAVTVEELADAVALALRRLDGARTPHDAVVAAWVSLEEAAARHGTERDPAQTPTEFTVALLHDSPAPAADVATLRRLYHHARFASRPVDADQAAAARDALERIARTLEDHDPLAAPPGGRTP</sequence>
<dbReference type="HOGENOM" id="CLU_093434_0_0_11"/>
<evidence type="ECO:0000256" key="1">
    <source>
        <dbReference type="SAM" id="MobiDB-lite"/>
    </source>
</evidence>
<reference evidence="4 5" key="1">
    <citation type="submission" date="2011-05" db="EMBL/GenBank/DDBJ databases">
        <title>Complete sequence of Isoptericola variabilis 225.</title>
        <authorList>
            <consortium name="US DOE Joint Genome Institute"/>
            <person name="Lucas S."/>
            <person name="Han J."/>
            <person name="Lapidus A."/>
            <person name="Cheng J.-F."/>
            <person name="Goodwin L."/>
            <person name="Pitluck S."/>
            <person name="Peters L."/>
            <person name="Mikhailova N."/>
            <person name="Zeytun A."/>
            <person name="Han C."/>
            <person name="Tapia R."/>
            <person name="Land M."/>
            <person name="Hauser L."/>
            <person name="Kyrpides N."/>
            <person name="Ivanova N."/>
            <person name="Pagani I."/>
            <person name="Siebers A."/>
            <person name="Allgaier M."/>
            <person name="Thelen M."/>
            <person name="Hugenholtz P."/>
            <person name="Gladden J."/>
            <person name="Woyke T."/>
        </authorList>
    </citation>
    <scope>NUCLEOTIDE SEQUENCE [LARGE SCALE GENOMIC DNA]</scope>
    <source>
        <strain evidence="5">225</strain>
    </source>
</reference>
<evidence type="ECO:0000259" key="3">
    <source>
        <dbReference type="Pfam" id="PF13559"/>
    </source>
</evidence>
<feature type="compositionally biased region" description="Basic and acidic residues" evidence="1">
    <location>
        <begin position="229"/>
        <end position="238"/>
    </location>
</feature>
<evidence type="ECO:0000313" key="5">
    <source>
        <dbReference type="Proteomes" id="UP000009236"/>
    </source>
</evidence>
<organism evidence="5">
    <name type="scientific">Isoptericola variabilis (strain 225)</name>
    <dbReference type="NCBI Taxonomy" id="743718"/>
    <lineage>
        <taxon>Bacteria</taxon>
        <taxon>Bacillati</taxon>
        <taxon>Actinomycetota</taxon>
        <taxon>Actinomycetes</taxon>
        <taxon>Micrococcales</taxon>
        <taxon>Promicromonosporaceae</taxon>
        <taxon>Isoptericola</taxon>
    </lineage>
</organism>
<dbReference type="STRING" id="743718.Isova_1540"/>